<dbReference type="eggNOG" id="COG2755">
    <property type="taxonomic scope" value="Bacteria"/>
</dbReference>
<dbReference type="EMBL" id="CP002396">
    <property type="protein sequence ID" value="ADU14216.1"/>
    <property type="molecule type" value="Genomic_DNA"/>
</dbReference>
<dbReference type="CDD" id="cd01830">
    <property type="entry name" value="XynE_like"/>
    <property type="match status" value="1"/>
</dbReference>
<feature type="signal peptide" evidence="1">
    <location>
        <begin position="1"/>
        <end position="26"/>
    </location>
</feature>
<dbReference type="KEGG" id="aex:Astex_2567"/>
<dbReference type="InterPro" id="IPR036514">
    <property type="entry name" value="SGNH_hydro_sf"/>
</dbReference>
<protein>
    <submittedName>
        <fullName evidence="3">Lipolytic protein G-D-S-L family</fullName>
    </submittedName>
</protein>
<dbReference type="InterPro" id="IPR013830">
    <property type="entry name" value="SGNH_hydro"/>
</dbReference>
<reference evidence="4" key="1">
    <citation type="submission" date="2010-12" db="EMBL/GenBank/DDBJ databases">
        <title>Complete sequence of chromosome 2 of Asticcacaulis excentricus CB 48.</title>
        <authorList>
            <consortium name="US DOE Joint Genome Institute"/>
            <person name="Lucas S."/>
            <person name="Copeland A."/>
            <person name="Lapidus A."/>
            <person name="Cheng J.-F."/>
            <person name="Bruce D."/>
            <person name="Goodwin L."/>
            <person name="Pitluck S."/>
            <person name="Teshima H."/>
            <person name="Davenport K."/>
            <person name="Detter J.C."/>
            <person name="Han C."/>
            <person name="Tapia R."/>
            <person name="Land M."/>
            <person name="Hauser L."/>
            <person name="Jeffries C."/>
            <person name="Kyrpides N."/>
            <person name="Ivanova N."/>
            <person name="Ovchinnikova G."/>
            <person name="Brun Y.V."/>
            <person name="Woyke T."/>
        </authorList>
    </citation>
    <scope>NUCLEOTIDE SEQUENCE [LARGE SCALE GENOMIC DNA]</scope>
    <source>
        <strain evidence="4">ATCC 15261 / DSM 4724 / KCTC 12464 / NCIMB 9791 / VKM B-1370 / CB 48</strain>
    </source>
</reference>
<dbReference type="STRING" id="573065.Astex_2567"/>
<keyword evidence="1" id="KW-0732">Signal</keyword>
<dbReference type="OrthoDB" id="1828825at2"/>
<dbReference type="GO" id="GO:0016788">
    <property type="term" value="F:hydrolase activity, acting on ester bonds"/>
    <property type="evidence" value="ECO:0007669"/>
    <property type="project" value="UniProtKB-ARBA"/>
</dbReference>
<feature type="chain" id="PRO_5003227067" evidence="1">
    <location>
        <begin position="27"/>
        <end position="416"/>
    </location>
</feature>
<proteinExistence type="predicted"/>
<dbReference type="PANTHER" id="PTHR43784">
    <property type="entry name" value="GDSL-LIKE LIPASE/ACYLHYDROLASE, PUTATIVE (AFU_ORTHOLOGUE AFUA_2G00820)-RELATED"/>
    <property type="match status" value="1"/>
</dbReference>
<dbReference type="PANTHER" id="PTHR43784:SF2">
    <property type="entry name" value="GDSL-LIKE LIPASE_ACYLHYDROLASE, PUTATIVE (AFU_ORTHOLOGUE AFUA_2G00820)-RELATED"/>
    <property type="match status" value="1"/>
</dbReference>
<dbReference type="Pfam" id="PF13472">
    <property type="entry name" value="Lipase_GDSL_2"/>
    <property type="match status" value="1"/>
</dbReference>
<name>E8RV16_ASTEC</name>
<dbReference type="Gene3D" id="3.40.50.1110">
    <property type="entry name" value="SGNH hydrolase"/>
    <property type="match status" value="1"/>
</dbReference>
<dbReference type="InterPro" id="IPR006311">
    <property type="entry name" value="TAT_signal"/>
</dbReference>
<dbReference type="RefSeq" id="WP_013480040.1">
    <property type="nucleotide sequence ID" value="NC_014817.1"/>
</dbReference>
<evidence type="ECO:0000256" key="1">
    <source>
        <dbReference type="SAM" id="SignalP"/>
    </source>
</evidence>
<dbReference type="SUPFAM" id="SSF52266">
    <property type="entry name" value="SGNH hydrolase"/>
    <property type="match status" value="1"/>
</dbReference>
<dbReference type="HOGENOM" id="CLU_029872_1_0_5"/>
<accession>E8RV16</accession>
<organism evidence="3 4">
    <name type="scientific">Asticcacaulis excentricus (strain ATCC 15261 / DSM 4724 / KCTC 12464 / NCIMB 9791 / VKM B-1370 / CB 48)</name>
    <dbReference type="NCBI Taxonomy" id="573065"/>
    <lineage>
        <taxon>Bacteria</taxon>
        <taxon>Pseudomonadati</taxon>
        <taxon>Pseudomonadota</taxon>
        <taxon>Alphaproteobacteria</taxon>
        <taxon>Caulobacterales</taxon>
        <taxon>Caulobacteraceae</taxon>
        <taxon>Asticcacaulis</taxon>
    </lineage>
</organism>
<dbReference type="InterPro" id="IPR053140">
    <property type="entry name" value="GDSL_Rv0518-like"/>
</dbReference>
<sequence length="416" mass="44462">MTAIDRRALLGGIAAGAGLVSLPASAAAMSFGAWVGAWASAQMVPNPDTTLPPEIASDVTIRQIVRLTQGGRQFRVRLSNVFGTKPLKIGAAHAAISADQMTSRIDPATARGLTFGGRTAITIPAGAEYVSDPVIMIVKPFTDLTLSLYLPEAASPQTSHPGARMVSYFAKGNRVVEASLDGARTMERWFHVSGIDVWTGQGAASIVALGDSITDGYGVKPGMNARWTDQLARRLQADARTRHLSVLNAGIGGGRILNDGSGPNAMARFERDVLSQTGVKFLVILEGVNDLGTLTKDAPVSAAAHAQLVEDMINAYQQMIRRARERGIKVIGATILPFMGFSLYHPDAQNEADRQAVNRWIRTSGAFDAVIDFDRIMADPADPTRLKPDYDSGDHIHPSIAGYKVMGDAVDLKLFQ</sequence>
<evidence type="ECO:0000313" key="3">
    <source>
        <dbReference type="EMBL" id="ADU14216.1"/>
    </source>
</evidence>
<dbReference type="PROSITE" id="PS51318">
    <property type="entry name" value="TAT"/>
    <property type="match status" value="1"/>
</dbReference>
<dbReference type="Proteomes" id="UP000001492">
    <property type="component" value="Chromosome 2"/>
</dbReference>
<evidence type="ECO:0000259" key="2">
    <source>
        <dbReference type="Pfam" id="PF13472"/>
    </source>
</evidence>
<keyword evidence="4" id="KW-1185">Reference proteome</keyword>
<feature type="domain" description="SGNH hydrolase-type esterase" evidence="2">
    <location>
        <begin position="208"/>
        <end position="405"/>
    </location>
</feature>
<evidence type="ECO:0000313" key="4">
    <source>
        <dbReference type="Proteomes" id="UP000001492"/>
    </source>
</evidence>
<gene>
    <name evidence="3" type="ordered locus">Astex_2567</name>
</gene>
<dbReference type="AlphaFoldDB" id="E8RV16"/>